<dbReference type="PIRSF" id="PIRSF500134">
    <property type="entry name" value="UDPglc_DH_bac"/>
    <property type="match status" value="1"/>
</dbReference>
<reference evidence="13 14" key="1">
    <citation type="submission" date="2020-08" db="EMBL/GenBank/DDBJ databases">
        <title>Genomic Encyclopedia of Type Strains, Phase IV (KMG-IV): sequencing the most valuable type-strain genomes for metagenomic binning, comparative biology and taxonomic classification.</title>
        <authorList>
            <person name="Goeker M."/>
        </authorList>
    </citation>
    <scope>NUCLEOTIDE SEQUENCE [LARGE SCALE GENOMIC DNA]</scope>
    <source>
        <strain evidence="13 14">DSM 26736</strain>
    </source>
</reference>
<dbReference type="EMBL" id="JACIJF010000004">
    <property type="protein sequence ID" value="MBB5710527.1"/>
    <property type="molecule type" value="Genomic_DNA"/>
</dbReference>
<evidence type="ECO:0000256" key="1">
    <source>
        <dbReference type="ARBA" id="ARBA00004701"/>
    </source>
</evidence>
<dbReference type="SUPFAM" id="SSF48179">
    <property type="entry name" value="6-phosphogluconate dehydrogenase C-terminal domain-like"/>
    <property type="match status" value="1"/>
</dbReference>
<dbReference type="InterPro" id="IPR008927">
    <property type="entry name" value="6-PGluconate_DH-like_C_sf"/>
</dbReference>
<evidence type="ECO:0000259" key="12">
    <source>
        <dbReference type="SMART" id="SM00984"/>
    </source>
</evidence>
<keyword evidence="5 8" id="KW-0560">Oxidoreductase</keyword>
<comment type="pathway">
    <text evidence="1">Nucleotide-sugar biosynthesis; UDP-alpha-D-glucuronate biosynthesis; UDP-alpha-D-glucuronate from UDP-alpha-D-glucose: step 1/1.</text>
</comment>
<dbReference type="SUPFAM" id="SSF52413">
    <property type="entry name" value="UDP-glucose/GDP-mannose dehydrogenase C-terminal domain"/>
    <property type="match status" value="1"/>
</dbReference>
<evidence type="ECO:0000256" key="9">
    <source>
        <dbReference type="PIRSR" id="PIRSR500134-1"/>
    </source>
</evidence>
<dbReference type="GO" id="GO:0000271">
    <property type="term" value="P:polysaccharide biosynthetic process"/>
    <property type="evidence" value="ECO:0007669"/>
    <property type="project" value="InterPro"/>
</dbReference>
<feature type="binding site" evidence="10">
    <location>
        <begin position="253"/>
        <end position="257"/>
    </location>
    <ligand>
        <name>substrate</name>
    </ligand>
</feature>
<dbReference type="Pfam" id="PF03720">
    <property type="entry name" value="UDPG_MGDP_dh_C"/>
    <property type="match status" value="1"/>
</dbReference>
<gene>
    <name evidence="13" type="ORF">FHT02_001758</name>
</gene>
<evidence type="ECO:0000256" key="6">
    <source>
        <dbReference type="ARBA" id="ARBA00023027"/>
    </source>
</evidence>
<dbReference type="GO" id="GO:0003979">
    <property type="term" value="F:UDP-glucose 6-dehydrogenase activity"/>
    <property type="evidence" value="ECO:0007669"/>
    <property type="project" value="UniProtKB-EC"/>
</dbReference>
<dbReference type="NCBIfam" id="TIGR03026">
    <property type="entry name" value="NDP-sugDHase"/>
    <property type="match status" value="1"/>
</dbReference>
<feature type="active site" description="Nucleophile" evidence="9">
    <location>
        <position position="264"/>
    </location>
</feature>
<evidence type="ECO:0000256" key="4">
    <source>
        <dbReference type="ARBA" id="ARBA00015132"/>
    </source>
</evidence>
<accession>A0A840YB14</accession>
<dbReference type="PANTHER" id="PTHR43750">
    <property type="entry name" value="UDP-GLUCOSE 6-DEHYDROGENASE TUAD"/>
    <property type="match status" value="1"/>
</dbReference>
<dbReference type="Pfam" id="PF00984">
    <property type="entry name" value="UDPG_MGDP_dh"/>
    <property type="match status" value="1"/>
</dbReference>
<dbReference type="PROSITE" id="PS51257">
    <property type="entry name" value="PROKAR_LIPOPROTEIN"/>
    <property type="match status" value="1"/>
</dbReference>
<feature type="binding site" evidence="11">
    <location>
        <position position="332"/>
    </location>
    <ligand>
        <name>NAD(+)</name>
        <dbReference type="ChEBI" id="CHEBI:57540"/>
    </ligand>
</feature>
<evidence type="ECO:0000256" key="8">
    <source>
        <dbReference type="PIRNR" id="PIRNR000124"/>
    </source>
</evidence>
<feature type="binding site" evidence="10">
    <location>
        <begin position="152"/>
        <end position="155"/>
    </location>
    <ligand>
        <name>substrate</name>
    </ligand>
</feature>
<comment type="catalytic activity">
    <reaction evidence="7 8">
        <text>UDP-alpha-D-glucose + 2 NAD(+) + H2O = UDP-alpha-D-glucuronate + 2 NADH + 3 H(+)</text>
        <dbReference type="Rhea" id="RHEA:23596"/>
        <dbReference type="ChEBI" id="CHEBI:15377"/>
        <dbReference type="ChEBI" id="CHEBI:15378"/>
        <dbReference type="ChEBI" id="CHEBI:57540"/>
        <dbReference type="ChEBI" id="CHEBI:57945"/>
        <dbReference type="ChEBI" id="CHEBI:58052"/>
        <dbReference type="ChEBI" id="CHEBI:58885"/>
        <dbReference type="EC" id="1.1.1.22"/>
    </reaction>
</comment>
<proteinExistence type="inferred from homology"/>
<dbReference type="InterPro" id="IPR001732">
    <property type="entry name" value="UDP-Glc/GDP-Man_DH_N"/>
</dbReference>
<keyword evidence="6 8" id="KW-0520">NAD</keyword>
<evidence type="ECO:0000256" key="3">
    <source>
        <dbReference type="ARBA" id="ARBA00012954"/>
    </source>
</evidence>
<dbReference type="InterPro" id="IPR036220">
    <property type="entry name" value="UDP-Glc/GDP-Man_DH_C_sf"/>
</dbReference>
<feature type="binding site" evidence="11">
    <location>
        <position position="122"/>
    </location>
    <ligand>
        <name>NAD(+)</name>
        <dbReference type="ChEBI" id="CHEBI:57540"/>
    </ligand>
</feature>
<evidence type="ECO:0000313" key="13">
    <source>
        <dbReference type="EMBL" id="MBB5710527.1"/>
    </source>
</evidence>
<dbReference type="EC" id="1.1.1.22" evidence="3 8"/>
<dbReference type="RefSeq" id="WP_184086550.1">
    <property type="nucleotide sequence ID" value="NZ_JACIJF010000004.1"/>
</dbReference>
<evidence type="ECO:0000313" key="14">
    <source>
        <dbReference type="Proteomes" id="UP000527143"/>
    </source>
</evidence>
<feature type="binding site" evidence="10">
    <location>
        <position position="325"/>
    </location>
    <ligand>
        <name>substrate</name>
    </ligand>
</feature>
<dbReference type="GO" id="GO:0006065">
    <property type="term" value="P:UDP-glucuronate biosynthetic process"/>
    <property type="evidence" value="ECO:0007669"/>
    <property type="project" value="UniProtKB-UniPathway"/>
</dbReference>
<evidence type="ECO:0000256" key="7">
    <source>
        <dbReference type="ARBA" id="ARBA00047473"/>
    </source>
</evidence>
<dbReference type="InterPro" id="IPR036291">
    <property type="entry name" value="NAD(P)-bd_dom_sf"/>
</dbReference>
<dbReference type="PANTHER" id="PTHR43750:SF3">
    <property type="entry name" value="UDP-GLUCOSE 6-DEHYDROGENASE TUAD"/>
    <property type="match status" value="1"/>
</dbReference>
<feature type="binding site" evidence="11">
    <location>
        <position position="155"/>
    </location>
    <ligand>
        <name>NAD(+)</name>
        <dbReference type="ChEBI" id="CHEBI:57540"/>
    </ligand>
</feature>
<feature type="binding site" evidence="11">
    <location>
        <position position="86"/>
    </location>
    <ligand>
        <name>NAD(+)</name>
        <dbReference type="ChEBI" id="CHEBI:57540"/>
    </ligand>
</feature>
<dbReference type="Proteomes" id="UP000527143">
    <property type="component" value="Unassembled WGS sequence"/>
</dbReference>
<organism evidence="13 14">
    <name type="scientific">Sphingomonas xinjiangensis</name>
    <dbReference type="NCBI Taxonomy" id="643568"/>
    <lineage>
        <taxon>Bacteria</taxon>
        <taxon>Pseudomonadati</taxon>
        <taxon>Pseudomonadota</taxon>
        <taxon>Alphaproteobacteria</taxon>
        <taxon>Sphingomonadales</taxon>
        <taxon>Sphingomonadaceae</taxon>
        <taxon>Sphingomonas</taxon>
    </lineage>
</organism>
<dbReference type="UniPathway" id="UPA00038">
    <property type="reaction ID" value="UER00491"/>
</dbReference>
<evidence type="ECO:0000256" key="2">
    <source>
        <dbReference type="ARBA" id="ARBA00006601"/>
    </source>
</evidence>
<dbReference type="PIRSF" id="PIRSF000124">
    <property type="entry name" value="UDPglc_GDPman_dh"/>
    <property type="match status" value="1"/>
</dbReference>
<feature type="binding site" evidence="11">
    <location>
        <position position="35"/>
    </location>
    <ligand>
        <name>NAD(+)</name>
        <dbReference type="ChEBI" id="CHEBI:57540"/>
    </ligand>
</feature>
<feature type="domain" description="UDP-glucose/GDP-mannose dehydrogenase C-terminal" evidence="12">
    <location>
        <begin position="318"/>
        <end position="419"/>
    </location>
</feature>
<dbReference type="InterPro" id="IPR014026">
    <property type="entry name" value="UDP-Glc/GDP-Man_DH_dimer"/>
</dbReference>
<feature type="binding site" evidence="11">
    <location>
        <position position="30"/>
    </location>
    <ligand>
        <name>NAD(+)</name>
        <dbReference type="ChEBI" id="CHEBI:57540"/>
    </ligand>
</feature>
<feature type="binding site" evidence="10">
    <location>
        <position position="208"/>
    </location>
    <ligand>
        <name>substrate</name>
    </ligand>
</feature>
<dbReference type="Gene3D" id="1.20.5.100">
    <property type="entry name" value="Cytochrome c1, transmembrane anchor, C-terminal"/>
    <property type="match status" value="1"/>
</dbReference>
<evidence type="ECO:0000256" key="11">
    <source>
        <dbReference type="PIRSR" id="PIRSR500134-3"/>
    </source>
</evidence>
<dbReference type="SUPFAM" id="SSF51735">
    <property type="entry name" value="NAD(P)-binding Rossmann-fold domains"/>
    <property type="match status" value="1"/>
</dbReference>
<protein>
    <recommendedName>
        <fullName evidence="4 8">UDP-glucose 6-dehydrogenase</fullName>
        <ecNumber evidence="3 8">1.1.1.22</ecNumber>
    </recommendedName>
</protein>
<evidence type="ECO:0000256" key="5">
    <source>
        <dbReference type="ARBA" id="ARBA00023002"/>
    </source>
</evidence>
<evidence type="ECO:0000256" key="10">
    <source>
        <dbReference type="PIRSR" id="PIRSR500134-2"/>
    </source>
</evidence>
<dbReference type="AlphaFoldDB" id="A0A840YB14"/>
<dbReference type="SMART" id="SM00984">
    <property type="entry name" value="UDPG_MGDP_dh_C"/>
    <property type="match status" value="1"/>
</dbReference>
<name>A0A840YB14_9SPHN</name>
<feature type="binding site" evidence="10">
    <location>
        <position position="261"/>
    </location>
    <ligand>
        <name>substrate</name>
    </ligand>
</feature>
<dbReference type="InterPro" id="IPR028357">
    <property type="entry name" value="UDPglc_DH_bac"/>
</dbReference>
<dbReference type="Pfam" id="PF03721">
    <property type="entry name" value="UDPG_MGDP_dh_N"/>
    <property type="match status" value="1"/>
</dbReference>
<sequence>MRIAMIGTGYVGLVSGACFSDFGHEVVCVDKDARKIELLHQNIMPIYEPGLAELVASNVKARRLSFTTDLAAGIKDADAIFIAVGTPSRRGDGHADLSYVFAAAREIAENLTGSSVIVTKSTVPVGTGDEVERILAEVAPNSGAKVVSNPEFLREGAAIEDFKRPDRVVVGTNDEGAREVMRAIYRPLSLNQNAPVLFTGRRTSELIKYAANAFLAVKITFINEIADLCEAVGADVQEVSRGIGMDNRIGGKFLHAGPGYGGSCFPKDTLALLKTAADHETPQRIVEATVQVNDTRKRAMGRKVIKAMGGDAHGKTVAVLGLTFKPNTDDMRDAPSLSVIAALQDAGATVRAYDPEGVEQAKPMLSGVAFCDSPYVAAQDADALVIVTEWDEFRALDLKRMAATLKTPLLVDLRNIYPPAEAKRAGLTLVGVGKPKHD</sequence>
<dbReference type="InterPro" id="IPR017476">
    <property type="entry name" value="UDP-Glc/GDP-Man"/>
</dbReference>
<comment type="caution">
    <text evidence="13">The sequence shown here is derived from an EMBL/GenBank/DDBJ whole genome shotgun (WGS) entry which is preliminary data.</text>
</comment>
<keyword evidence="14" id="KW-1185">Reference proteome</keyword>
<comment type="similarity">
    <text evidence="2 8">Belongs to the UDP-glucose/GDP-mannose dehydrogenase family.</text>
</comment>
<dbReference type="Gene3D" id="3.40.50.720">
    <property type="entry name" value="NAD(P)-binding Rossmann-like Domain"/>
    <property type="match status" value="2"/>
</dbReference>
<feature type="binding site" evidence="11">
    <location>
        <position position="267"/>
    </location>
    <ligand>
        <name>NAD(+)</name>
        <dbReference type="ChEBI" id="CHEBI:57540"/>
    </ligand>
</feature>
<dbReference type="InterPro" id="IPR014027">
    <property type="entry name" value="UDP-Glc/GDP-Man_DH_C"/>
</dbReference>
<dbReference type="GO" id="GO:0051287">
    <property type="term" value="F:NAD binding"/>
    <property type="evidence" value="ECO:0007669"/>
    <property type="project" value="InterPro"/>
</dbReference>